<feature type="transmembrane region" description="Helical" evidence="1">
    <location>
        <begin position="7"/>
        <end position="24"/>
    </location>
</feature>
<feature type="transmembrane region" description="Helical" evidence="1">
    <location>
        <begin position="98"/>
        <end position="120"/>
    </location>
</feature>
<reference evidence="3" key="1">
    <citation type="submission" date="2009-04" db="EMBL/GenBank/DDBJ databases">
        <authorList>
            <person name="Weinstock G."/>
            <person name="Sodergren E."/>
            <person name="Clifton S."/>
            <person name="Fulton L."/>
            <person name="Fulton B."/>
            <person name="Courtney L."/>
            <person name="Fronick C."/>
            <person name="Harrison M."/>
            <person name="Strong C."/>
            <person name="Farmer C."/>
            <person name="Delahaunty K."/>
            <person name="Markovic C."/>
            <person name="Hall O."/>
            <person name="Minx P."/>
            <person name="Tomlinson C."/>
            <person name="Mitreva M."/>
            <person name="Nelson J."/>
            <person name="Hou S."/>
            <person name="Wollam A."/>
            <person name="Pepin K.H."/>
            <person name="Johnson M."/>
            <person name="Bhonagiri V."/>
            <person name="Nash W.E."/>
            <person name="Warren W."/>
            <person name="Chinwalla A."/>
            <person name="Mardis E.R."/>
            <person name="Wilson R.K."/>
        </authorList>
    </citation>
    <scope>NUCLEOTIDE SEQUENCE [LARGE SCALE GENOMIC DNA]</scope>
    <source>
        <strain evidence="3">DSM 14600</strain>
    </source>
</reference>
<sequence>MEGKYILARYLLLGLILAIASWQDLRYRRIFWPLPAAGIFLAGAGNLLVGELTVREVGGGLLLGLLLILVSILSRNAIGMGDALLVALLGTALGFGEALLIFWFASFAAAGLGLFVWRMGRGKERGNRLRNYALPFAPVLSLTGLAIEVFCRILPGLLS</sequence>
<comment type="caution">
    <text evidence="3">The sequence shown here is derived from an EMBL/GenBank/DDBJ whole genome shotgun (WGS) entry which is preliminary data.</text>
</comment>
<protein>
    <submittedName>
        <fullName evidence="3">Peptidase, A24 family</fullName>
    </submittedName>
</protein>
<feature type="transmembrane region" description="Helical" evidence="1">
    <location>
        <begin position="30"/>
        <end position="49"/>
    </location>
</feature>
<dbReference type="EMBL" id="ACIP02000004">
    <property type="protein sequence ID" value="EEP27827.1"/>
    <property type="molecule type" value="Genomic_DNA"/>
</dbReference>
<dbReference type="GO" id="GO:0004190">
    <property type="term" value="F:aspartic-type endopeptidase activity"/>
    <property type="evidence" value="ECO:0007669"/>
    <property type="project" value="InterPro"/>
</dbReference>
<accession>C4GCX6</accession>
<evidence type="ECO:0000256" key="1">
    <source>
        <dbReference type="SAM" id="Phobius"/>
    </source>
</evidence>
<proteinExistence type="predicted"/>
<dbReference type="AlphaFoldDB" id="C4GCX6"/>
<keyword evidence="1" id="KW-0812">Transmembrane</keyword>
<organism evidence="3 4">
    <name type="scientific">Shuttleworthella satelles DSM 14600</name>
    <dbReference type="NCBI Taxonomy" id="626523"/>
    <lineage>
        <taxon>Bacteria</taxon>
        <taxon>Bacillati</taxon>
        <taxon>Bacillota</taxon>
        <taxon>Clostridia</taxon>
        <taxon>Lachnospirales</taxon>
        <taxon>Lachnospiraceae</taxon>
        <taxon>Shuttleworthella</taxon>
    </lineage>
</organism>
<dbReference type="InterPro" id="IPR000045">
    <property type="entry name" value="Prepilin_IV_endopep_pep"/>
</dbReference>
<keyword evidence="1" id="KW-0472">Membrane</keyword>
<dbReference type="RefSeq" id="WP_006906816.1">
    <property type="nucleotide sequence ID" value="NZ_GG665867.1"/>
</dbReference>
<dbReference type="Gene3D" id="1.20.120.1220">
    <property type="match status" value="1"/>
</dbReference>
<dbReference type="HOGENOM" id="CLU_1659551_0_0_9"/>
<gene>
    <name evidence="3" type="ORF">GCWU000342_01821</name>
</gene>
<feature type="domain" description="Prepilin type IV endopeptidase peptidase" evidence="2">
    <location>
        <begin position="12"/>
        <end position="114"/>
    </location>
</feature>
<evidence type="ECO:0000313" key="4">
    <source>
        <dbReference type="Proteomes" id="UP000003494"/>
    </source>
</evidence>
<evidence type="ECO:0000313" key="3">
    <source>
        <dbReference type="EMBL" id="EEP27827.1"/>
    </source>
</evidence>
<dbReference type="Proteomes" id="UP000003494">
    <property type="component" value="Unassembled WGS sequence"/>
</dbReference>
<feature type="transmembrane region" description="Helical" evidence="1">
    <location>
        <begin position="132"/>
        <end position="155"/>
    </location>
</feature>
<keyword evidence="1" id="KW-1133">Transmembrane helix</keyword>
<dbReference type="GO" id="GO:0016020">
    <property type="term" value="C:membrane"/>
    <property type="evidence" value="ECO:0007669"/>
    <property type="project" value="InterPro"/>
</dbReference>
<feature type="transmembrane region" description="Helical" evidence="1">
    <location>
        <begin position="61"/>
        <end position="78"/>
    </location>
</feature>
<name>C4GCX6_9FIRM</name>
<keyword evidence="4" id="KW-1185">Reference proteome</keyword>
<dbReference type="Pfam" id="PF01478">
    <property type="entry name" value="Peptidase_A24"/>
    <property type="match status" value="1"/>
</dbReference>
<evidence type="ECO:0000259" key="2">
    <source>
        <dbReference type="Pfam" id="PF01478"/>
    </source>
</evidence>